<protein>
    <submittedName>
        <fullName evidence="4">Carbohydrate porin</fullName>
    </submittedName>
</protein>
<evidence type="ECO:0000313" key="4">
    <source>
        <dbReference type="EMBL" id="TXC72309.1"/>
    </source>
</evidence>
<evidence type="ECO:0000256" key="1">
    <source>
        <dbReference type="ARBA" id="ARBA00008769"/>
    </source>
</evidence>
<dbReference type="Gene3D" id="2.40.160.180">
    <property type="entry name" value="Carbohydrate-selective porin OprB"/>
    <property type="match status" value="1"/>
</dbReference>
<feature type="region of interest" description="Disordered" evidence="3">
    <location>
        <begin position="24"/>
        <end position="74"/>
    </location>
</feature>
<dbReference type="InterPro" id="IPR038673">
    <property type="entry name" value="OprB_sf"/>
</dbReference>
<evidence type="ECO:0000313" key="5">
    <source>
        <dbReference type="Proteomes" id="UP000321250"/>
    </source>
</evidence>
<sequence>MRMTSRSILTAMLLTSAVPVAAQTDTTTPANKTAGGSATDTQHRPSTGVRRDSDLSPSALTADTQRTPPPGLIGDWREIRTRLARRGIGVTARYASESGYNVAGGDRKLFRETGQFDAGVLLDLNQIAGLKGGAFQATLTYRRGRDLGLDANLGVLQQVQEVYGRGQTLRLTQFWYEQRLSDAVEIKLGRTNPGEDFAVFSCHFQNLSFCGAQPGNLVGDYWYNWPISQWGARIHVALGDRFYVQTAAYEVNPRNLRKDFVLGHFHGATGVLVPIEAGWNREDANGHVGAVKVGGWLNTADGDDVYLDVNRRPIAITGLDPLRRGARYGVFFNLQQQLTGTSKDGKSVTGLSVFLNATQADRATSVTDNQIAAGLFYKGLVPWRPGDILGLAVARTNVNGRVARGQLLDPARPAVQDAEYAGELYYSVHPLDWLELRPNLQIVHNPGGVHDANDVAVLGMKAAVTL</sequence>
<dbReference type="Pfam" id="PF04966">
    <property type="entry name" value="OprB"/>
    <property type="match status" value="1"/>
</dbReference>
<evidence type="ECO:0000256" key="2">
    <source>
        <dbReference type="RuleBase" id="RU363072"/>
    </source>
</evidence>
<accession>A0A5C6UHZ3</accession>
<keyword evidence="2" id="KW-0732">Signal</keyword>
<dbReference type="PANTHER" id="PTHR37944">
    <property type="entry name" value="PORIN B"/>
    <property type="match status" value="1"/>
</dbReference>
<keyword evidence="5" id="KW-1185">Reference proteome</keyword>
<name>A0A5C6UHZ3_9SPHN</name>
<comment type="caution">
    <text evidence="4">The sequence shown here is derived from an EMBL/GenBank/DDBJ whole genome shotgun (WGS) entry which is preliminary data.</text>
</comment>
<feature type="compositionally biased region" description="Polar residues" evidence="3">
    <location>
        <begin position="24"/>
        <end position="40"/>
    </location>
</feature>
<feature type="signal peptide" evidence="2">
    <location>
        <begin position="1"/>
        <end position="22"/>
    </location>
</feature>
<gene>
    <name evidence="4" type="ORF">FSB78_16180</name>
</gene>
<proteinExistence type="inferred from homology"/>
<dbReference type="AlphaFoldDB" id="A0A5C6UHZ3"/>
<feature type="chain" id="PRO_5023055142" evidence="2">
    <location>
        <begin position="23"/>
        <end position="466"/>
    </location>
</feature>
<evidence type="ECO:0000256" key="3">
    <source>
        <dbReference type="SAM" id="MobiDB-lite"/>
    </source>
</evidence>
<dbReference type="GO" id="GO:0016020">
    <property type="term" value="C:membrane"/>
    <property type="evidence" value="ECO:0007669"/>
    <property type="project" value="InterPro"/>
</dbReference>
<dbReference type="GO" id="GO:0008643">
    <property type="term" value="P:carbohydrate transport"/>
    <property type="evidence" value="ECO:0007669"/>
    <property type="project" value="InterPro"/>
</dbReference>
<dbReference type="Proteomes" id="UP000321250">
    <property type="component" value="Unassembled WGS sequence"/>
</dbReference>
<dbReference type="InterPro" id="IPR007049">
    <property type="entry name" value="Carb-sel_porin_OprB"/>
</dbReference>
<dbReference type="PANTHER" id="PTHR37944:SF1">
    <property type="entry name" value="PORIN B"/>
    <property type="match status" value="1"/>
</dbReference>
<organism evidence="4 5">
    <name type="scientific">Sphingomonas ginsenosidivorax</name>
    <dbReference type="NCBI Taxonomy" id="862135"/>
    <lineage>
        <taxon>Bacteria</taxon>
        <taxon>Pseudomonadati</taxon>
        <taxon>Pseudomonadota</taxon>
        <taxon>Alphaproteobacteria</taxon>
        <taxon>Sphingomonadales</taxon>
        <taxon>Sphingomonadaceae</taxon>
        <taxon>Sphingomonas</taxon>
    </lineage>
</organism>
<comment type="similarity">
    <text evidence="1 2">Belongs to the OprB family.</text>
</comment>
<dbReference type="InterPro" id="IPR052932">
    <property type="entry name" value="OprB_Porin"/>
</dbReference>
<dbReference type="GO" id="GO:0015288">
    <property type="term" value="F:porin activity"/>
    <property type="evidence" value="ECO:0007669"/>
    <property type="project" value="InterPro"/>
</dbReference>
<dbReference type="OrthoDB" id="177316at2"/>
<reference evidence="4 5" key="1">
    <citation type="journal article" date="2013" name="Antonie Van Leeuwenhoek">
        <title>Sphingomonas ginsenosidivorax sp. nov., with the ability to transform ginsenosides.</title>
        <authorList>
            <person name="Jin X.F."/>
            <person name="Kim J.K."/>
            <person name="Liu Q.M."/>
            <person name="Kang M.S."/>
            <person name="He D."/>
            <person name="Jin F.X."/>
            <person name="Kim S.C."/>
            <person name="Im W.T."/>
        </authorList>
    </citation>
    <scope>NUCLEOTIDE SEQUENCE [LARGE SCALE GENOMIC DNA]</scope>
    <source>
        <strain evidence="4 5">KHI67</strain>
    </source>
</reference>
<dbReference type="EMBL" id="VOQR01000001">
    <property type="protein sequence ID" value="TXC72309.1"/>
    <property type="molecule type" value="Genomic_DNA"/>
</dbReference>
<feature type="compositionally biased region" description="Polar residues" evidence="3">
    <location>
        <begin position="55"/>
        <end position="66"/>
    </location>
</feature>